<evidence type="ECO:0000256" key="5">
    <source>
        <dbReference type="ARBA" id="ARBA00023134"/>
    </source>
</evidence>
<keyword evidence="9" id="KW-0175">Coiled coil</keyword>
<dbReference type="EMBL" id="QUAH01000002">
    <property type="protein sequence ID" value="RFT16641.1"/>
    <property type="molecule type" value="Genomic_DNA"/>
</dbReference>
<comment type="cofactor">
    <cofactor evidence="8">
        <name>Mg(2+)</name>
        <dbReference type="ChEBI" id="CHEBI:18420"/>
    </cofactor>
</comment>
<evidence type="ECO:0000256" key="3">
    <source>
        <dbReference type="ARBA" id="ARBA00022741"/>
    </source>
</evidence>
<dbReference type="PROSITE" id="PS51705">
    <property type="entry name" value="G_HFLX"/>
    <property type="match status" value="1"/>
</dbReference>
<dbReference type="Gene3D" id="3.40.50.11060">
    <property type="entry name" value="GTPase HflX, N-terminal domain"/>
    <property type="match status" value="1"/>
</dbReference>
<dbReference type="InterPro" id="IPR006073">
    <property type="entry name" value="GTP-bd"/>
</dbReference>
<dbReference type="PIRSF" id="PIRSF006809">
    <property type="entry name" value="GTP-binding_hflX_prd"/>
    <property type="match status" value="1"/>
</dbReference>
<comment type="subunit">
    <text evidence="6">Monomer. Associates with the 50S ribosomal subunit.</text>
</comment>
<evidence type="ECO:0000256" key="9">
    <source>
        <dbReference type="SAM" id="Coils"/>
    </source>
</evidence>
<feature type="binding site" evidence="8">
    <location>
        <position position="227"/>
    </location>
    <ligand>
        <name>Mg(2+)</name>
        <dbReference type="ChEBI" id="CHEBI:18420"/>
    </ligand>
</feature>
<dbReference type="InterPro" id="IPR025121">
    <property type="entry name" value="GTPase_HflX_N"/>
</dbReference>
<keyword evidence="3 6" id="KW-0547">Nucleotide-binding</keyword>
<dbReference type="InterPro" id="IPR016496">
    <property type="entry name" value="GTPase_HflX"/>
</dbReference>
<dbReference type="HAMAP" id="MF_00900">
    <property type="entry name" value="GTPase_HflX"/>
    <property type="match status" value="1"/>
</dbReference>
<dbReference type="FunFam" id="3.40.50.11060:FF:000001">
    <property type="entry name" value="GTPase HflX"/>
    <property type="match status" value="1"/>
</dbReference>
<dbReference type="PRINTS" id="PR00326">
    <property type="entry name" value="GTP1OBG"/>
</dbReference>
<dbReference type="InterPro" id="IPR030394">
    <property type="entry name" value="G_HFLX_dom"/>
</dbReference>
<keyword evidence="5 6" id="KW-0342">GTP-binding</keyword>
<evidence type="ECO:0000256" key="1">
    <source>
        <dbReference type="ARBA" id="ARBA00022490"/>
    </source>
</evidence>
<dbReference type="InterPro" id="IPR032305">
    <property type="entry name" value="GTP-bd_M"/>
</dbReference>
<keyword evidence="1 6" id="KW-0963">Cytoplasm</keyword>
<dbReference type="Pfam" id="PF13167">
    <property type="entry name" value="GTP-bdg_N"/>
    <property type="match status" value="1"/>
</dbReference>
<gene>
    <name evidence="6" type="primary">hflX</name>
    <name evidence="11" type="ORF">OP8BY_1254</name>
</gene>
<feature type="binding site" evidence="7">
    <location>
        <begin position="247"/>
        <end position="250"/>
    </location>
    <ligand>
        <name>GTP</name>
        <dbReference type="ChEBI" id="CHEBI:37565"/>
    </ligand>
</feature>
<dbReference type="Proteomes" id="UP000257323">
    <property type="component" value="Unassembled WGS sequence"/>
</dbReference>
<dbReference type="GO" id="GO:0003924">
    <property type="term" value="F:GTPase activity"/>
    <property type="evidence" value="ECO:0007669"/>
    <property type="project" value="UniProtKB-UniRule"/>
</dbReference>
<dbReference type="GO" id="GO:0005525">
    <property type="term" value="F:GTP binding"/>
    <property type="evidence" value="ECO:0007669"/>
    <property type="project" value="UniProtKB-UniRule"/>
</dbReference>
<keyword evidence="2 8" id="KW-0479">Metal-binding</keyword>
<dbReference type="SUPFAM" id="SSF52540">
    <property type="entry name" value="P-loop containing nucleoside triphosphate hydrolases"/>
    <property type="match status" value="1"/>
</dbReference>
<dbReference type="InterPro" id="IPR042108">
    <property type="entry name" value="GTPase_HflX_N_sf"/>
</dbReference>
<name>A0A3E2BPL1_9BACT</name>
<dbReference type="Pfam" id="PF16360">
    <property type="entry name" value="GTP-bdg_M"/>
    <property type="match status" value="1"/>
</dbReference>
<dbReference type="GO" id="GO:0005737">
    <property type="term" value="C:cytoplasm"/>
    <property type="evidence" value="ECO:0007669"/>
    <property type="project" value="UniProtKB-SubCell"/>
</dbReference>
<feature type="coiled-coil region" evidence="9">
    <location>
        <begin position="153"/>
        <end position="180"/>
    </location>
</feature>
<dbReference type="GO" id="GO:0046872">
    <property type="term" value="F:metal ion binding"/>
    <property type="evidence" value="ECO:0007669"/>
    <property type="project" value="UniProtKB-KW"/>
</dbReference>
<feature type="domain" description="Hflx-type G" evidence="10">
    <location>
        <begin position="194"/>
        <end position="363"/>
    </location>
</feature>
<proteinExistence type="inferred from homology"/>
<dbReference type="GO" id="GO:0043022">
    <property type="term" value="F:ribosome binding"/>
    <property type="evidence" value="ECO:0007669"/>
    <property type="project" value="TreeGrafter"/>
</dbReference>
<sequence>MEKAILVNLAVSRKDREEAAESLAELAGLAVSAGATVVEKIYQTRNSISPRFFIGEGKVEELAALVEKTGADLVIFDANLTPVQQRSLEEALRVKVLDRTQIILDIFAQRARTNEGKLQVELAQLTYLLPRLKGRGQAMSRLGGGIGTRGPGEKKLEEDRRRITDRITRIKKEIDGLQKRRARQREGRRRSPVPAVSLVGYTSAGKSTLFNQLTRESRYTSPHLFATLDPMVRRVTFADGLYFFLSDTVGFIKKLPVELISAFRATLEEIREADCLLHVVDATSPEALDQAAAVERILEDLEISGLPVIKIFNKIDLLPENEKKELLAGNRESGNSPLYVSALSGEGLEQLKSRLRGLLFENYETFRLRIPRTRAELASSLARQAIIITRTETDEGWEYQVAADRSRVFPYLPYLQKGEHP</sequence>
<evidence type="ECO:0000256" key="2">
    <source>
        <dbReference type="ARBA" id="ARBA00022723"/>
    </source>
</evidence>
<keyword evidence="4 8" id="KW-0460">Magnesium</keyword>
<accession>A0A3E2BPL1</accession>
<evidence type="ECO:0000313" key="11">
    <source>
        <dbReference type="EMBL" id="RFT16641.1"/>
    </source>
</evidence>
<dbReference type="Gene3D" id="3.40.50.300">
    <property type="entry name" value="P-loop containing nucleotide triphosphate hydrolases"/>
    <property type="match status" value="1"/>
</dbReference>
<feature type="binding site" evidence="7">
    <location>
        <begin position="341"/>
        <end position="343"/>
    </location>
    <ligand>
        <name>GTP</name>
        <dbReference type="ChEBI" id="CHEBI:37565"/>
    </ligand>
</feature>
<comment type="similarity">
    <text evidence="6">Belongs to the TRAFAC class OBG-HflX-like GTPase superfamily. HflX GTPase family.</text>
</comment>
<dbReference type="CDD" id="cd01878">
    <property type="entry name" value="HflX"/>
    <property type="match status" value="1"/>
</dbReference>
<evidence type="ECO:0000259" key="10">
    <source>
        <dbReference type="PROSITE" id="PS51705"/>
    </source>
</evidence>
<dbReference type="InterPro" id="IPR027417">
    <property type="entry name" value="P-loop_NTPase"/>
</dbReference>
<protein>
    <recommendedName>
        <fullName evidence="6">GTPase HflX</fullName>
    </recommendedName>
    <alternativeName>
        <fullName evidence="6">GTP-binding protein HflX</fullName>
    </alternativeName>
</protein>
<evidence type="ECO:0000256" key="8">
    <source>
        <dbReference type="PIRSR" id="PIRSR006809-2"/>
    </source>
</evidence>
<feature type="binding site" evidence="7">
    <location>
        <begin position="200"/>
        <end position="207"/>
    </location>
    <ligand>
        <name>GTP</name>
        <dbReference type="ChEBI" id="CHEBI:37565"/>
    </ligand>
</feature>
<feature type="binding site" evidence="8">
    <location>
        <position position="207"/>
    </location>
    <ligand>
        <name>Mg(2+)</name>
        <dbReference type="ChEBI" id="CHEBI:18420"/>
    </ligand>
</feature>
<comment type="function">
    <text evidence="6">GTPase that associates with the 50S ribosomal subunit and may have a role during protein synthesis or ribosome biogenesis.</text>
</comment>
<comment type="subcellular location">
    <subcellularLocation>
        <location evidence="6">Cytoplasm</location>
    </subcellularLocation>
    <text evidence="6">May associate with membranes.</text>
</comment>
<dbReference type="AlphaFoldDB" id="A0A3E2BPL1"/>
<dbReference type="Gene3D" id="6.10.250.2860">
    <property type="match status" value="1"/>
</dbReference>
<organism evidence="11 12">
    <name type="scientific">Candidatus Saccharicenans subterraneus</name>
    <dbReference type="NCBI Taxonomy" id="2508984"/>
    <lineage>
        <taxon>Bacteria</taxon>
        <taxon>Candidatus Aminicenantota</taxon>
        <taxon>Candidatus Aminicenantia</taxon>
        <taxon>Candidatus Aminicenantales</taxon>
        <taxon>Candidatus Saccharicenantaceae</taxon>
        <taxon>Candidatus Saccharicenans</taxon>
    </lineage>
</organism>
<dbReference type="NCBIfam" id="TIGR03156">
    <property type="entry name" value="GTP_HflX"/>
    <property type="match status" value="1"/>
</dbReference>
<evidence type="ECO:0000313" key="12">
    <source>
        <dbReference type="Proteomes" id="UP000257323"/>
    </source>
</evidence>
<reference evidence="11 12" key="1">
    <citation type="submission" date="2018-08" db="EMBL/GenBank/DDBJ databases">
        <title>Genome analysis of the thermophilic bacterium of the candidate phylum Aminicenantes from deep subsurface aquifer revealed its physiology and ecological role.</title>
        <authorList>
            <person name="Kadnikov V.V."/>
            <person name="Mardanov A.V."/>
            <person name="Beletsky A.V."/>
            <person name="Karnachuk O.V."/>
            <person name="Ravin N.V."/>
        </authorList>
    </citation>
    <scope>NUCLEOTIDE SEQUENCE [LARGE SCALE GENOMIC DNA]</scope>
    <source>
        <strain evidence="11">BY38</strain>
    </source>
</reference>
<dbReference type="Pfam" id="PF01926">
    <property type="entry name" value="MMR_HSR1"/>
    <property type="match status" value="1"/>
</dbReference>
<evidence type="ECO:0000256" key="4">
    <source>
        <dbReference type="ARBA" id="ARBA00022842"/>
    </source>
</evidence>
<comment type="caution">
    <text evidence="11">The sequence shown here is derived from an EMBL/GenBank/DDBJ whole genome shotgun (WGS) entry which is preliminary data.</text>
</comment>
<evidence type="ECO:0000256" key="7">
    <source>
        <dbReference type="PIRSR" id="PIRSR006809-1"/>
    </source>
</evidence>
<dbReference type="PANTHER" id="PTHR10229">
    <property type="entry name" value="GTP-BINDING PROTEIN HFLX"/>
    <property type="match status" value="1"/>
</dbReference>
<evidence type="ECO:0000256" key="6">
    <source>
        <dbReference type="HAMAP-Rule" id="MF_00900"/>
    </source>
</evidence>
<dbReference type="PANTHER" id="PTHR10229:SF0">
    <property type="entry name" value="GTP-BINDING PROTEIN 6-RELATED"/>
    <property type="match status" value="1"/>
</dbReference>
<feature type="binding site" evidence="7">
    <location>
        <begin position="225"/>
        <end position="229"/>
    </location>
    <ligand>
        <name>GTP</name>
        <dbReference type="ChEBI" id="CHEBI:37565"/>
    </ligand>
</feature>
<feature type="binding site" evidence="7">
    <location>
        <begin position="313"/>
        <end position="316"/>
    </location>
    <ligand>
        <name>GTP</name>
        <dbReference type="ChEBI" id="CHEBI:37565"/>
    </ligand>
</feature>